<dbReference type="InterPro" id="IPR055142">
    <property type="entry name" value="ZER1-like_C"/>
</dbReference>
<evidence type="ECO:0000259" key="2">
    <source>
        <dbReference type="Pfam" id="PF22964"/>
    </source>
</evidence>
<dbReference type="Gene3D" id="1.25.10.10">
    <property type="entry name" value="Leucine-rich Repeat Variant"/>
    <property type="match status" value="1"/>
</dbReference>
<dbReference type="InterPro" id="IPR051341">
    <property type="entry name" value="Zyg-11_UBL_adapter"/>
</dbReference>
<reference evidence="3" key="1">
    <citation type="submission" date="2016-07" db="EMBL/GenBank/DDBJ databases">
        <authorList>
            <person name="Bretaudeau A."/>
        </authorList>
    </citation>
    <scope>NUCLEOTIDE SEQUENCE</scope>
    <source>
        <strain evidence="3">Rice</strain>
        <tissue evidence="3">Whole body</tissue>
    </source>
</reference>
<proteinExistence type="predicted"/>
<protein>
    <submittedName>
        <fullName evidence="3">SFRICE_029439</fullName>
    </submittedName>
</protein>
<dbReference type="EMBL" id="ODYU01010581">
    <property type="protein sequence ID" value="SOQ55791.1"/>
    <property type="molecule type" value="Genomic_DNA"/>
</dbReference>
<dbReference type="PANTHER" id="PTHR12904:SF23">
    <property type="entry name" value="PROTEIN ZER-1 HOMOLOG"/>
    <property type="match status" value="1"/>
</dbReference>
<dbReference type="InterPro" id="IPR016024">
    <property type="entry name" value="ARM-type_fold"/>
</dbReference>
<organism evidence="3">
    <name type="scientific">Spodoptera frugiperda</name>
    <name type="common">Fall armyworm</name>
    <dbReference type="NCBI Taxonomy" id="7108"/>
    <lineage>
        <taxon>Eukaryota</taxon>
        <taxon>Metazoa</taxon>
        <taxon>Ecdysozoa</taxon>
        <taxon>Arthropoda</taxon>
        <taxon>Hexapoda</taxon>
        <taxon>Insecta</taxon>
        <taxon>Pterygota</taxon>
        <taxon>Neoptera</taxon>
        <taxon>Endopterygota</taxon>
        <taxon>Lepidoptera</taxon>
        <taxon>Glossata</taxon>
        <taxon>Ditrysia</taxon>
        <taxon>Noctuoidea</taxon>
        <taxon>Noctuidae</taxon>
        <taxon>Amphipyrinae</taxon>
        <taxon>Spodoptera</taxon>
    </lineage>
</organism>
<feature type="domain" description="Protein zer-1 homolog-like C-terminal" evidence="2">
    <location>
        <begin position="3"/>
        <end position="109"/>
    </location>
</feature>
<dbReference type="SUPFAM" id="SSF48371">
    <property type="entry name" value="ARM repeat"/>
    <property type="match status" value="1"/>
</dbReference>
<gene>
    <name evidence="3" type="ORF">SFRICE_029439</name>
</gene>
<dbReference type="GO" id="GO:0031462">
    <property type="term" value="C:Cul2-RING ubiquitin ligase complex"/>
    <property type="evidence" value="ECO:0007669"/>
    <property type="project" value="TreeGrafter"/>
</dbReference>
<dbReference type="OrthoDB" id="5783533at2759"/>
<dbReference type="AlphaFoldDB" id="A0A2H1WRV9"/>
<accession>A0A2H1WRV9</accession>
<dbReference type="Pfam" id="PF22964">
    <property type="entry name" value="ZER1-like_2nd"/>
    <property type="match status" value="1"/>
</dbReference>
<evidence type="ECO:0000256" key="1">
    <source>
        <dbReference type="ARBA" id="ARBA00022786"/>
    </source>
</evidence>
<name>A0A2H1WRV9_SPOFR</name>
<sequence>MNIIKMLNLISDRLERRICDDVLEVAWSTMWNVTDETPQNCQRFLENRGMEYFLACLKIFPDKEELLRNMMGLLGNVAEVALLRPQLMNKLFLSVFYELLDSCSDGIEVRTDLFNLLFNNICCVTI</sequence>
<evidence type="ECO:0000313" key="3">
    <source>
        <dbReference type="EMBL" id="SOQ55791.1"/>
    </source>
</evidence>
<dbReference type="InterPro" id="IPR011989">
    <property type="entry name" value="ARM-like"/>
</dbReference>
<dbReference type="PANTHER" id="PTHR12904">
    <property type="match status" value="1"/>
</dbReference>
<keyword evidence="1" id="KW-0833">Ubl conjugation pathway</keyword>